<dbReference type="GO" id="GO:0019213">
    <property type="term" value="F:deacetylase activity"/>
    <property type="evidence" value="ECO:0007669"/>
    <property type="project" value="TreeGrafter"/>
</dbReference>
<comment type="cofactor">
    <cofactor evidence="1">
        <name>Mg(2+)</name>
        <dbReference type="ChEBI" id="CHEBI:18420"/>
    </cofactor>
</comment>
<keyword evidence="4" id="KW-0460">Magnesium</keyword>
<accession>A0A329MRD6</accession>
<reference evidence="6 7" key="1">
    <citation type="journal article" date="2009" name="Int. J. Syst. Evol. Microbiol.">
        <title>Paenibacillus contaminans sp. nov., isolated from a contaminated laboratory plate.</title>
        <authorList>
            <person name="Chou J.H."/>
            <person name="Lee J.H."/>
            <person name="Lin M.C."/>
            <person name="Chang P.S."/>
            <person name="Arun A.B."/>
            <person name="Young C.C."/>
            <person name="Chen W.M."/>
        </authorList>
    </citation>
    <scope>NUCLEOTIDE SEQUENCE [LARGE SCALE GENOMIC DNA]</scope>
    <source>
        <strain evidence="6 7">CKOBP-6</strain>
    </source>
</reference>
<evidence type="ECO:0008006" key="8">
    <source>
        <dbReference type="Google" id="ProtNLM"/>
    </source>
</evidence>
<keyword evidence="2" id="KW-0479">Metal-binding</keyword>
<keyword evidence="3" id="KW-0378">Hydrolase</keyword>
<dbReference type="Gene3D" id="3.20.20.370">
    <property type="entry name" value="Glycoside hydrolase/deacetylase"/>
    <property type="match status" value="1"/>
</dbReference>
<dbReference type="AlphaFoldDB" id="A0A329MRD6"/>
<gene>
    <name evidence="6" type="ORF">DQG23_16245</name>
</gene>
<dbReference type="PANTHER" id="PTHR31609">
    <property type="entry name" value="YDJC DEACETYLASE FAMILY MEMBER"/>
    <property type="match status" value="1"/>
</dbReference>
<dbReference type="GO" id="GO:0046872">
    <property type="term" value="F:metal ion binding"/>
    <property type="evidence" value="ECO:0007669"/>
    <property type="project" value="UniProtKB-KW"/>
</dbReference>
<name>A0A329MRD6_9BACL</name>
<evidence type="ECO:0000256" key="5">
    <source>
        <dbReference type="ARBA" id="ARBA00023277"/>
    </source>
</evidence>
<keyword evidence="7" id="KW-1185">Reference proteome</keyword>
<dbReference type="Pfam" id="PF04794">
    <property type="entry name" value="YdjC"/>
    <property type="match status" value="1"/>
</dbReference>
<sequence length="189" mass="20728">MSDQGGKHVNEKLSDGPNERLLIVNADDLGITQSTNRAICELFQKGAITSASIMMPCESAREAADLCVRNGITDIGVHFTLTGNAYMPVYRERRLHSLTDANGYFHQDTELLEKNADTEEVWLELEAQLQAVISSGIQPTHADSHAGSLFGLFAGRDFLEIALELCGKYGVPFNLPLKIVEEPSFSDSQ</sequence>
<evidence type="ECO:0000256" key="1">
    <source>
        <dbReference type="ARBA" id="ARBA00001946"/>
    </source>
</evidence>
<proteinExistence type="predicted"/>
<protein>
    <recommendedName>
        <fullName evidence="8">ChbG/HpnK family deacetylase</fullName>
    </recommendedName>
</protein>
<dbReference type="SUPFAM" id="SSF88713">
    <property type="entry name" value="Glycoside hydrolase/deacetylase"/>
    <property type="match status" value="1"/>
</dbReference>
<evidence type="ECO:0000256" key="4">
    <source>
        <dbReference type="ARBA" id="ARBA00022842"/>
    </source>
</evidence>
<evidence type="ECO:0000313" key="6">
    <source>
        <dbReference type="EMBL" id="RAV20507.1"/>
    </source>
</evidence>
<organism evidence="6 7">
    <name type="scientific">Paenibacillus contaminans</name>
    <dbReference type="NCBI Taxonomy" id="450362"/>
    <lineage>
        <taxon>Bacteria</taxon>
        <taxon>Bacillati</taxon>
        <taxon>Bacillota</taxon>
        <taxon>Bacilli</taxon>
        <taxon>Bacillales</taxon>
        <taxon>Paenibacillaceae</taxon>
        <taxon>Paenibacillus</taxon>
    </lineage>
</organism>
<dbReference type="Proteomes" id="UP000250369">
    <property type="component" value="Unassembled WGS sequence"/>
</dbReference>
<dbReference type="InterPro" id="IPR006879">
    <property type="entry name" value="YdjC-like"/>
</dbReference>
<dbReference type="EMBL" id="QMFB01000008">
    <property type="protein sequence ID" value="RAV20507.1"/>
    <property type="molecule type" value="Genomic_DNA"/>
</dbReference>
<evidence type="ECO:0000256" key="2">
    <source>
        <dbReference type="ARBA" id="ARBA00022723"/>
    </source>
</evidence>
<comment type="caution">
    <text evidence="6">The sequence shown here is derived from an EMBL/GenBank/DDBJ whole genome shotgun (WGS) entry which is preliminary data.</text>
</comment>
<dbReference type="InterPro" id="IPR011330">
    <property type="entry name" value="Glyco_hydro/deAcase_b/a-brl"/>
</dbReference>
<keyword evidence="5" id="KW-0119">Carbohydrate metabolism</keyword>
<dbReference type="GO" id="GO:0005975">
    <property type="term" value="P:carbohydrate metabolic process"/>
    <property type="evidence" value="ECO:0007669"/>
    <property type="project" value="InterPro"/>
</dbReference>
<evidence type="ECO:0000313" key="7">
    <source>
        <dbReference type="Proteomes" id="UP000250369"/>
    </source>
</evidence>
<dbReference type="PANTHER" id="PTHR31609:SF1">
    <property type="entry name" value="CARBOHYDRATE DEACETYLASE"/>
    <property type="match status" value="1"/>
</dbReference>
<evidence type="ECO:0000256" key="3">
    <source>
        <dbReference type="ARBA" id="ARBA00022801"/>
    </source>
</evidence>
<dbReference type="GO" id="GO:0016787">
    <property type="term" value="F:hydrolase activity"/>
    <property type="evidence" value="ECO:0007669"/>
    <property type="project" value="UniProtKB-KW"/>
</dbReference>